<reference evidence="2 3" key="2">
    <citation type="submission" date="2018-11" db="EMBL/GenBank/DDBJ databases">
        <authorList>
            <consortium name="Pathogen Informatics"/>
        </authorList>
    </citation>
    <scope>NUCLEOTIDE SEQUENCE [LARGE SCALE GENOMIC DNA]</scope>
</reference>
<protein>
    <submittedName>
        <fullName evidence="4">VHS domain-containing protein</fullName>
    </submittedName>
</protein>
<evidence type="ECO:0000313" key="4">
    <source>
        <dbReference type="WBParaSite" id="TCLT_0001038201-mRNA-1"/>
    </source>
</evidence>
<dbReference type="Proteomes" id="UP000276776">
    <property type="component" value="Unassembled WGS sequence"/>
</dbReference>
<keyword evidence="3" id="KW-1185">Reference proteome</keyword>
<dbReference type="OrthoDB" id="289038at2759"/>
<gene>
    <name evidence="2" type="ORF">TCLT_LOCUS10371</name>
</gene>
<dbReference type="AlphaFoldDB" id="A0A0N5DB20"/>
<dbReference type="WBParaSite" id="TCLT_0001038201-mRNA-1">
    <property type="protein sequence ID" value="TCLT_0001038201-mRNA-1"/>
    <property type="gene ID" value="TCLT_0001038201"/>
</dbReference>
<feature type="compositionally biased region" description="Polar residues" evidence="1">
    <location>
        <begin position="328"/>
        <end position="342"/>
    </location>
</feature>
<proteinExistence type="predicted"/>
<name>A0A0N5DB20_THECL</name>
<organism evidence="4">
    <name type="scientific">Thelazia callipaeda</name>
    <name type="common">Oriental eyeworm</name>
    <name type="synonym">Parasitic nematode</name>
    <dbReference type="NCBI Taxonomy" id="103827"/>
    <lineage>
        <taxon>Eukaryota</taxon>
        <taxon>Metazoa</taxon>
        <taxon>Ecdysozoa</taxon>
        <taxon>Nematoda</taxon>
        <taxon>Chromadorea</taxon>
        <taxon>Rhabditida</taxon>
        <taxon>Spirurina</taxon>
        <taxon>Spiruromorpha</taxon>
        <taxon>Thelazioidea</taxon>
        <taxon>Thelaziidae</taxon>
        <taxon>Thelazia</taxon>
    </lineage>
</organism>
<evidence type="ECO:0000313" key="3">
    <source>
        <dbReference type="Proteomes" id="UP000276776"/>
    </source>
</evidence>
<feature type="compositionally biased region" description="Low complexity" evidence="1">
    <location>
        <begin position="345"/>
        <end position="356"/>
    </location>
</feature>
<evidence type="ECO:0000313" key="2">
    <source>
        <dbReference type="EMBL" id="VDN08060.1"/>
    </source>
</evidence>
<dbReference type="EMBL" id="UYYF01005079">
    <property type="protein sequence ID" value="VDN08060.1"/>
    <property type="molecule type" value="Genomic_DNA"/>
</dbReference>
<accession>A0A0N5DB20</accession>
<feature type="region of interest" description="Disordered" evidence="1">
    <location>
        <begin position="306"/>
        <end position="369"/>
    </location>
</feature>
<sequence length="369" mass="41405">MNEPIFINRLFKQLMELHTDRAVILDTILYLCWENIHFTKIFLYNFSFESSCTSNEVKNATAVIESVIEINDSVRKERQRLALLGFDSGSQKYKGLVPTMITQKEIHSWKVYHLIRTLINVASNNPGIVEVLAENEQIRNKLHKMKEWLKSQLAIQSAKRNMYDYSKRHDDLDTSAETERGDNIVEIYEQFCEFLSKLCNPFVSNFKCSSSNDHSLGKDTYLDDMSRTVPEVSSEGCSSCVFGGNSRIAGPSFDDKNHDGTFSAREPSKITPKKTAPLIPKEILEDLTLGTSISLSEKLLANIGLPPPPSYSESESTNVSHSALHPQQPLSPHWNISSSTDGIRSGDSSADSTSTGIEVEDAPPPYEQF</sequence>
<reference evidence="4" key="1">
    <citation type="submission" date="2017-02" db="UniProtKB">
        <authorList>
            <consortium name="WormBaseParasite"/>
        </authorList>
    </citation>
    <scope>IDENTIFICATION</scope>
</reference>
<feature type="region of interest" description="Disordered" evidence="1">
    <location>
        <begin position="252"/>
        <end position="275"/>
    </location>
</feature>
<dbReference type="STRING" id="103827.A0A0N5DB20"/>
<evidence type="ECO:0000256" key="1">
    <source>
        <dbReference type="SAM" id="MobiDB-lite"/>
    </source>
</evidence>